<accession>Q1DBA0</accession>
<dbReference type="KEGG" id="mxa:MXAN_1827"/>
<organism evidence="1 2">
    <name type="scientific">Myxococcus xanthus (strain DK1622)</name>
    <dbReference type="NCBI Taxonomy" id="246197"/>
    <lineage>
        <taxon>Bacteria</taxon>
        <taxon>Pseudomonadati</taxon>
        <taxon>Myxococcota</taxon>
        <taxon>Myxococcia</taxon>
        <taxon>Myxococcales</taxon>
        <taxon>Cystobacterineae</taxon>
        <taxon>Myxococcaceae</taxon>
        <taxon>Myxococcus</taxon>
    </lineage>
</organism>
<name>Q1DBA0_MYXXD</name>
<sequence length="158" mass="17870">MRAAGPLARRAPRSLAHDMKTSHIISVPQKLGLGVPNRRAALLSDVESLLPHPIRPGDYRVTIERLESPSDVPVYVDVEGALFRFANQRAWARLLLHWVRTRNQGVPTGMLRRLAERIPIIHTCLPRLVDWGAEDAQAALNELRHTAIRERLHRPKQG</sequence>
<reference evidence="1 2" key="1">
    <citation type="journal article" date="2006" name="Proc. Natl. Acad. Sci. U.S.A.">
        <title>Evolution of sensory complexity recorded in a myxobacterial genome.</title>
        <authorList>
            <person name="Goldman B.S."/>
            <person name="Nierman W.C."/>
            <person name="Kaiser D."/>
            <person name="Slater S.C."/>
            <person name="Durkin A.S."/>
            <person name="Eisen J.A."/>
            <person name="Ronning C.M."/>
            <person name="Barbazuk W.B."/>
            <person name="Blanchard M."/>
            <person name="Field C."/>
            <person name="Halling C."/>
            <person name="Hinkle G."/>
            <person name="Iartchuk O."/>
            <person name="Kim H.S."/>
            <person name="Mackenzie C."/>
            <person name="Madupu R."/>
            <person name="Miller N."/>
            <person name="Shvartsbeyn A."/>
            <person name="Sullivan S.A."/>
            <person name="Vaudin M."/>
            <person name="Wiegand R."/>
            <person name="Kaplan H.B."/>
        </authorList>
    </citation>
    <scope>NUCLEOTIDE SEQUENCE [LARGE SCALE GENOMIC DNA]</scope>
    <source>
        <strain evidence="2">DK1622</strain>
    </source>
</reference>
<proteinExistence type="predicted"/>
<gene>
    <name evidence="1" type="ordered locus">MXAN_1827</name>
</gene>
<keyword evidence="2" id="KW-1185">Reference proteome</keyword>
<evidence type="ECO:0000313" key="1">
    <source>
        <dbReference type="EMBL" id="ABF87296.1"/>
    </source>
</evidence>
<dbReference type="HOGENOM" id="CLU_1667507_0_0_7"/>
<dbReference type="AlphaFoldDB" id="Q1DBA0"/>
<dbReference type="EnsemblBacteria" id="ABF87296">
    <property type="protein sequence ID" value="ABF87296"/>
    <property type="gene ID" value="MXAN_1827"/>
</dbReference>
<dbReference type="EMBL" id="CP000113">
    <property type="protein sequence ID" value="ABF87296.1"/>
    <property type="molecule type" value="Genomic_DNA"/>
</dbReference>
<dbReference type="Proteomes" id="UP000002402">
    <property type="component" value="Chromosome"/>
</dbReference>
<protein>
    <submittedName>
        <fullName evidence="1">Uncharacterized protein</fullName>
    </submittedName>
</protein>
<evidence type="ECO:0000313" key="2">
    <source>
        <dbReference type="Proteomes" id="UP000002402"/>
    </source>
</evidence>